<reference evidence="2" key="1">
    <citation type="submission" date="2005-09" db="EMBL/GenBank/DDBJ databases">
        <authorList>
            <person name="Mural R.J."/>
            <person name="Li P.W."/>
            <person name="Adams M.D."/>
            <person name="Amanatides P.G."/>
            <person name="Baden-Tillson H."/>
            <person name="Barnstead M."/>
            <person name="Chin S.H."/>
            <person name="Dew I."/>
            <person name="Evans C.A."/>
            <person name="Ferriera S."/>
            <person name="Flanigan M."/>
            <person name="Fosler C."/>
            <person name="Glodek A."/>
            <person name="Gu Z."/>
            <person name="Holt R.A."/>
            <person name="Jennings D."/>
            <person name="Kraft C.L."/>
            <person name="Lu F."/>
            <person name="Nguyen T."/>
            <person name="Nusskern D.R."/>
            <person name="Pfannkoch C.M."/>
            <person name="Sitter C."/>
            <person name="Sutton G.G."/>
            <person name="Venter J.C."/>
            <person name="Wang Z."/>
            <person name="Woodage T."/>
            <person name="Zheng X.H."/>
            <person name="Zhong F."/>
        </authorList>
    </citation>
    <scope>NUCLEOTIDE SEQUENCE [LARGE SCALE GENOMIC DNA]</scope>
    <source>
        <strain>BN</strain>
        <strain evidence="2">Sprague-Dawley</strain>
    </source>
</reference>
<dbReference type="EMBL" id="CH474066">
    <property type="protein sequence ID" value="EDL88813.1"/>
    <property type="molecule type" value="Genomic_DNA"/>
</dbReference>
<name>A6KMA5_RAT</name>
<protein>
    <submittedName>
        <fullName evidence="1">RCG38513</fullName>
    </submittedName>
</protein>
<dbReference type="Proteomes" id="UP000234681">
    <property type="component" value="Chromosome 3"/>
</dbReference>
<accession>A6KMA5</accession>
<organism evidence="1 2">
    <name type="scientific">Rattus norvegicus</name>
    <name type="common">Rat</name>
    <dbReference type="NCBI Taxonomy" id="10116"/>
    <lineage>
        <taxon>Eukaryota</taxon>
        <taxon>Metazoa</taxon>
        <taxon>Chordata</taxon>
        <taxon>Craniata</taxon>
        <taxon>Vertebrata</taxon>
        <taxon>Euteleostomi</taxon>
        <taxon>Mammalia</taxon>
        <taxon>Eutheria</taxon>
        <taxon>Euarchontoglires</taxon>
        <taxon>Glires</taxon>
        <taxon>Rodentia</taxon>
        <taxon>Myomorpha</taxon>
        <taxon>Muroidea</taxon>
        <taxon>Muridae</taxon>
        <taxon>Murinae</taxon>
        <taxon>Rattus</taxon>
    </lineage>
</organism>
<gene>
    <name evidence="1" type="ORF">rCG_38513</name>
</gene>
<evidence type="ECO:0000313" key="2">
    <source>
        <dbReference type="Proteomes" id="UP000234681"/>
    </source>
</evidence>
<evidence type="ECO:0000313" key="1">
    <source>
        <dbReference type="EMBL" id="EDL88813.1"/>
    </source>
</evidence>
<proteinExistence type="predicted"/>
<sequence length="27" mass="3101">MGKSLPLTPKNVTLFENRVSADRIKER</sequence>
<dbReference type="AlphaFoldDB" id="A6KMA5"/>